<gene>
    <name evidence="2" type="ORF">X560_2217</name>
</gene>
<dbReference type="HAMAP" id="MF_01526">
    <property type="entry name" value="UPF0342"/>
    <property type="match status" value="1"/>
</dbReference>
<dbReference type="SUPFAM" id="SSF158622">
    <property type="entry name" value="YheA/YmcA-like"/>
    <property type="match status" value="1"/>
</dbReference>
<dbReference type="OrthoDB" id="9811402at2"/>
<dbReference type="Proteomes" id="UP000052258">
    <property type="component" value="Unassembled WGS sequence"/>
</dbReference>
<proteinExistence type="inferred from homology"/>
<dbReference type="PATRIC" id="fig|1430899.3.peg.2266"/>
<accession>A0A0J8J235</accession>
<organism evidence="2 3">
    <name type="scientific">Listeria fleischmannii 1991</name>
    <dbReference type="NCBI Taxonomy" id="1430899"/>
    <lineage>
        <taxon>Bacteria</taxon>
        <taxon>Bacillati</taxon>
        <taxon>Bacillota</taxon>
        <taxon>Bacilli</taxon>
        <taxon>Bacillales</taxon>
        <taxon>Listeriaceae</taxon>
        <taxon>Listeria</taxon>
    </lineage>
</organism>
<dbReference type="Pfam" id="PF06133">
    <property type="entry name" value="Com_YlbF"/>
    <property type="match status" value="1"/>
</dbReference>
<sequence>MSENIYDLAHDLDKGIRETNEFKSLQEAYKNVNADEEAKTKFNRFREIQVTIQEKQMTGQPIDDETVDVAQKVAEEVQQNELIISLMEKEQAMSTIINDLNRIIMTPLQDLYEVEQ</sequence>
<dbReference type="InterPro" id="IPR010368">
    <property type="entry name" value="Com_YlbF"/>
</dbReference>
<keyword evidence="3" id="KW-1185">Reference proteome</keyword>
<dbReference type="Gene3D" id="1.20.1500.10">
    <property type="entry name" value="YheA/YmcA-like"/>
    <property type="match status" value="1"/>
</dbReference>
<protein>
    <recommendedName>
        <fullName evidence="1">UPF0342 protein X560_2217</fullName>
    </recommendedName>
</protein>
<reference evidence="2 3" key="1">
    <citation type="journal article" date="2015" name="Genome Biol. Evol.">
        <title>Comparative Genomics of Listeria Sensu Lato: Genus-Wide Differences in Evolutionary Dynamics and the Progressive Gain of Complex, Potentially Pathogenicity-Related Traits through Lateral Gene Transfer.</title>
        <authorList>
            <person name="Chiara M."/>
            <person name="Caruso M."/>
            <person name="D'Erchia A.M."/>
            <person name="Manzari C."/>
            <person name="Fraccalvieri R."/>
            <person name="Goffredo E."/>
            <person name="Latorre L."/>
            <person name="Miccolupo A."/>
            <person name="Padalino I."/>
            <person name="Santagada G."/>
            <person name="Chiocco D."/>
            <person name="Pesole G."/>
            <person name="Horner D.S."/>
            <person name="Parisi A."/>
        </authorList>
    </citation>
    <scope>NUCLEOTIDE SEQUENCE [LARGE SCALE GENOMIC DNA]</scope>
    <source>
        <strain evidence="2 3">1991</strain>
    </source>
</reference>
<evidence type="ECO:0000313" key="3">
    <source>
        <dbReference type="Proteomes" id="UP000052258"/>
    </source>
</evidence>
<dbReference type="RefSeq" id="WP_007474563.1">
    <property type="nucleotide sequence ID" value="NZ_KQ130619.1"/>
</dbReference>
<dbReference type="EMBL" id="AZHO01000030">
    <property type="protein sequence ID" value="KMT58391.1"/>
    <property type="molecule type" value="Genomic_DNA"/>
</dbReference>
<evidence type="ECO:0000313" key="2">
    <source>
        <dbReference type="EMBL" id="KMT58391.1"/>
    </source>
</evidence>
<evidence type="ECO:0000256" key="1">
    <source>
        <dbReference type="HAMAP-Rule" id="MF_01526"/>
    </source>
</evidence>
<dbReference type="InterPro" id="IPR023378">
    <property type="entry name" value="YheA/YmcA-like_dom_sf"/>
</dbReference>
<name>A0A0J8J235_9LIST</name>
<comment type="caution">
    <text evidence="2">The sequence shown here is derived from an EMBL/GenBank/DDBJ whole genome shotgun (WGS) entry which is preliminary data.</text>
</comment>
<comment type="similarity">
    <text evidence="1">Belongs to the UPF0342 family.</text>
</comment>
<dbReference type="AlphaFoldDB" id="A0A0J8J235"/>